<feature type="compositionally biased region" description="Acidic residues" evidence="1">
    <location>
        <begin position="75"/>
        <end position="117"/>
    </location>
</feature>
<feature type="compositionally biased region" description="Low complexity" evidence="1">
    <location>
        <begin position="242"/>
        <end position="253"/>
    </location>
</feature>
<feature type="compositionally biased region" description="Low complexity" evidence="1">
    <location>
        <begin position="182"/>
        <end position="193"/>
    </location>
</feature>
<feature type="region of interest" description="Disordered" evidence="1">
    <location>
        <begin position="353"/>
        <end position="402"/>
    </location>
</feature>
<comment type="caution">
    <text evidence="2">The sequence shown here is derived from an EMBL/GenBank/DDBJ whole genome shotgun (WGS) entry which is preliminary data.</text>
</comment>
<dbReference type="AlphaFoldDB" id="A0AA39Z2Y3"/>
<feature type="compositionally biased region" description="Basic and acidic residues" evidence="1">
    <location>
        <begin position="170"/>
        <end position="181"/>
    </location>
</feature>
<reference evidence="2" key="1">
    <citation type="submission" date="2023-06" db="EMBL/GenBank/DDBJ databases">
        <title>Multi-omics analyses reveal the molecular pathogenesis toolkit of Lasiodiplodia hormozganensis, a cross-kingdom pathogen.</title>
        <authorList>
            <person name="Felix C."/>
            <person name="Meneses R."/>
            <person name="Goncalves M.F.M."/>
            <person name="Tilleman L."/>
            <person name="Duarte A.S."/>
            <person name="Jorrin-Novo J.V."/>
            <person name="Van De Peer Y."/>
            <person name="Deforce D."/>
            <person name="Van Nieuwerburgh F."/>
            <person name="Esteves A.C."/>
            <person name="Alves A."/>
        </authorList>
    </citation>
    <scope>NUCLEOTIDE SEQUENCE</scope>
    <source>
        <strain evidence="2">CBS 339.90</strain>
    </source>
</reference>
<evidence type="ECO:0000313" key="2">
    <source>
        <dbReference type="EMBL" id="KAK0663182.1"/>
    </source>
</evidence>
<gene>
    <name evidence="2" type="ORF">DIS24_g1488</name>
</gene>
<feature type="compositionally biased region" description="Basic residues" evidence="1">
    <location>
        <begin position="360"/>
        <end position="375"/>
    </location>
</feature>
<feature type="compositionally biased region" description="Basic residues" evidence="1">
    <location>
        <begin position="194"/>
        <end position="204"/>
    </location>
</feature>
<evidence type="ECO:0000313" key="3">
    <source>
        <dbReference type="Proteomes" id="UP001175001"/>
    </source>
</evidence>
<sequence>MPPKTSRDQGRGRPSKSSNVVASSFKNAIQTGAGAGAKSRNSTAGRPAAVASRRKNDGVRAEQVASAGRKRKAEDVEEDAEEEVEGDEEDSEGEGDEWEEEKTLEEDNDDDEEDELLEMPSAASVVADKRKKASKRSSDVAADSGAKRKKRRSDAEAESSTAAGTARKRVKEDKGKEERVVAKTTTTTTSSKAKFSHLKPRTRHISQSVITTKWRPAPLPAQAAARALFITAKRPVVEAAGRRASTTSSSKAGVMGDGYDKRKTEAETTLASVLRKLDKQIPRIPFPPMKAAGAASAAEVFELEKVVERNRMLEAQLTPAIHAVKLLKEVVVKEEEVLEKEREGLEVLEQRAREAERRGRERGKRGLHPALKRFRAGNEPSGSGSGGKEDGADEIRLVTAGERRPMVDEEEMVLDSDEQLAPVWGQLRGHLESMQANLEQVEGLDEAMNGARVALDGVLRGRLGGERYEGLMSSS</sequence>
<feature type="region of interest" description="Disordered" evidence="1">
    <location>
        <begin position="1"/>
        <end position="209"/>
    </location>
</feature>
<dbReference type="Pfam" id="PF13094">
    <property type="entry name" value="CENP-Q"/>
    <property type="match status" value="1"/>
</dbReference>
<dbReference type="Proteomes" id="UP001175001">
    <property type="component" value="Unassembled WGS sequence"/>
</dbReference>
<keyword evidence="3" id="KW-1185">Reference proteome</keyword>
<protein>
    <recommendedName>
        <fullName evidence="4">Kinetochore protein fta7</fullName>
    </recommendedName>
</protein>
<organism evidence="2 3">
    <name type="scientific">Lasiodiplodia hormozganensis</name>
    <dbReference type="NCBI Taxonomy" id="869390"/>
    <lineage>
        <taxon>Eukaryota</taxon>
        <taxon>Fungi</taxon>
        <taxon>Dikarya</taxon>
        <taxon>Ascomycota</taxon>
        <taxon>Pezizomycotina</taxon>
        <taxon>Dothideomycetes</taxon>
        <taxon>Dothideomycetes incertae sedis</taxon>
        <taxon>Botryosphaeriales</taxon>
        <taxon>Botryosphaeriaceae</taxon>
        <taxon>Lasiodiplodia</taxon>
    </lineage>
</organism>
<evidence type="ECO:0008006" key="4">
    <source>
        <dbReference type="Google" id="ProtNLM"/>
    </source>
</evidence>
<proteinExistence type="predicted"/>
<dbReference type="EMBL" id="JAUJDW010000004">
    <property type="protein sequence ID" value="KAK0663182.1"/>
    <property type="molecule type" value="Genomic_DNA"/>
</dbReference>
<feature type="region of interest" description="Disordered" evidence="1">
    <location>
        <begin position="239"/>
        <end position="260"/>
    </location>
</feature>
<feature type="compositionally biased region" description="Basic and acidic residues" evidence="1">
    <location>
        <begin position="1"/>
        <end position="11"/>
    </location>
</feature>
<feature type="compositionally biased region" description="Polar residues" evidence="1">
    <location>
        <begin position="15"/>
        <end position="30"/>
    </location>
</feature>
<evidence type="ECO:0000256" key="1">
    <source>
        <dbReference type="SAM" id="MobiDB-lite"/>
    </source>
</evidence>
<feature type="compositionally biased region" description="Basic and acidic residues" evidence="1">
    <location>
        <begin position="387"/>
        <end position="402"/>
    </location>
</feature>
<name>A0AA39Z2Y3_9PEZI</name>
<dbReference type="InterPro" id="IPR025212">
    <property type="entry name" value="CAD_CENP-Q"/>
</dbReference>
<accession>A0AA39Z2Y3</accession>